<evidence type="ECO:0000313" key="1">
    <source>
        <dbReference type="EMBL" id="KAL1879942.1"/>
    </source>
</evidence>
<evidence type="ECO:0000313" key="2">
    <source>
        <dbReference type="Proteomes" id="UP001586593"/>
    </source>
</evidence>
<accession>A0ABR3XWM1</accession>
<comment type="caution">
    <text evidence="1">The sequence shown here is derived from an EMBL/GenBank/DDBJ whole genome shotgun (WGS) entry which is preliminary data.</text>
</comment>
<name>A0ABR3XWM1_9PEZI</name>
<reference evidence="1 2" key="1">
    <citation type="journal article" date="2024" name="Commun. Biol.">
        <title>Comparative genomic analysis of thermophilic fungi reveals convergent evolutionary adaptations and gene losses.</title>
        <authorList>
            <person name="Steindorff A.S."/>
            <person name="Aguilar-Pontes M.V."/>
            <person name="Robinson A.J."/>
            <person name="Andreopoulos B."/>
            <person name="LaButti K."/>
            <person name="Kuo A."/>
            <person name="Mondo S."/>
            <person name="Riley R."/>
            <person name="Otillar R."/>
            <person name="Haridas S."/>
            <person name="Lipzen A."/>
            <person name="Grimwood J."/>
            <person name="Schmutz J."/>
            <person name="Clum A."/>
            <person name="Reid I.D."/>
            <person name="Moisan M.C."/>
            <person name="Butler G."/>
            <person name="Nguyen T.T.M."/>
            <person name="Dewar K."/>
            <person name="Conant G."/>
            <person name="Drula E."/>
            <person name="Henrissat B."/>
            <person name="Hansel C."/>
            <person name="Singer S."/>
            <person name="Hutchinson M.I."/>
            <person name="de Vries R.P."/>
            <person name="Natvig D.O."/>
            <person name="Powell A.J."/>
            <person name="Tsang A."/>
            <person name="Grigoriev I.V."/>
        </authorList>
    </citation>
    <scope>NUCLEOTIDE SEQUENCE [LARGE SCALE GENOMIC DNA]</scope>
    <source>
        <strain evidence="1 2">ATCC 24622</strain>
    </source>
</reference>
<protein>
    <submittedName>
        <fullName evidence="1">Uncharacterized protein</fullName>
    </submittedName>
</protein>
<dbReference type="EMBL" id="JAZHXJ010000038">
    <property type="protein sequence ID" value="KAL1879942.1"/>
    <property type="molecule type" value="Genomic_DNA"/>
</dbReference>
<keyword evidence="2" id="KW-1185">Reference proteome</keyword>
<dbReference type="Proteomes" id="UP001586593">
    <property type="component" value="Unassembled WGS sequence"/>
</dbReference>
<organism evidence="1 2">
    <name type="scientific">Phialemonium thermophilum</name>
    <dbReference type="NCBI Taxonomy" id="223376"/>
    <lineage>
        <taxon>Eukaryota</taxon>
        <taxon>Fungi</taxon>
        <taxon>Dikarya</taxon>
        <taxon>Ascomycota</taxon>
        <taxon>Pezizomycotina</taxon>
        <taxon>Sordariomycetes</taxon>
        <taxon>Sordariomycetidae</taxon>
        <taxon>Cephalothecales</taxon>
        <taxon>Cephalothecaceae</taxon>
        <taxon>Phialemonium</taxon>
    </lineage>
</organism>
<sequence length="76" mass="8768">MQSHAHRHETLRPALLSSNKPPVILSLNRRQPVIAMFRINMAEKSLMHCALDGFRKPLVQDSYFAPYLERTTTFST</sequence>
<gene>
    <name evidence="1" type="ORF">VTK73DRAFT_6638</name>
</gene>
<proteinExistence type="predicted"/>